<keyword evidence="2" id="KW-1185">Reference proteome</keyword>
<dbReference type="Proteomes" id="UP001259982">
    <property type="component" value="Unassembled WGS sequence"/>
</dbReference>
<evidence type="ECO:0000313" key="1">
    <source>
        <dbReference type="EMBL" id="MDT0618429.1"/>
    </source>
</evidence>
<proteinExistence type="predicted"/>
<dbReference type="RefSeq" id="WP_311658528.1">
    <property type="nucleotide sequence ID" value="NZ_JAVRHY010000006.1"/>
</dbReference>
<sequence length="159" mass="17697">MGIDQNQDGWFRGIQFLGFTRHQQPRAKLRIWIPSEASMKPFEIRPDILFSGSLALKPFAGEVMDLYGDLRITQFDSKPGNHFVVVNNVSDNTPNPDGRLIITLREKSAFFGNAGTDYLIALKAGEQRNDIDSPIPPRPVRPAAAAPIFDQVTGGWFAL</sequence>
<protein>
    <submittedName>
        <fullName evidence="1">Uncharacterized protein</fullName>
    </submittedName>
</protein>
<name>A0ABU3B7J7_9GAMM</name>
<gene>
    <name evidence="1" type="ORF">RM531_08065</name>
</gene>
<reference evidence="1 2" key="1">
    <citation type="submission" date="2023-09" db="EMBL/GenBank/DDBJ databases">
        <authorList>
            <person name="Rey-Velasco X."/>
        </authorList>
    </citation>
    <scope>NUCLEOTIDE SEQUENCE [LARGE SCALE GENOMIC DNA]</scope>
    <source>
        <strain evidence="1 2">P385</strain>
    </source>
</reference>
<accession>A0ABU3B7J7</accession>
<evidence type="ECO:0000313" key="2">
    <source>
        <dbReference type="Proteomes" id="UP001259982"/>
    </source>
</evidence>
<organism evidence="1 2">
    <name type="scientific">Spectribacter acetivorans</name>
    <dbReference type="NCBI Taxonomy" id="3075603"/>
    <lineage>
        <taxon>Bacteria</taxon>
        <taxon>Pseudomonadati</taxon>
        <taxon>Pseudomonadota</taxon>
        <taxon>Gammaproteobacteria</taxon>
        <taxon>Salinisphaerales</taxon>
        <taxon>Salinisphaeraceae</taxon>
        <taxon>Spectribacter</taxon>
    </lineage>
</organism>
<comment type="caution">
    <text evidence="1">The sequence shown here is derived from an EMBL/GenBank/DDBJ whole genome shotgun (WGS) entry which is preliminary data.</text>
</comment>
<dbReference type="EMBL" id="JAVRHY010000006">
    <property type="protein sequence ID" value="MDT0618429.1"/>
    <property type="molecule type" value="Genomic_DNA"/>
</dbReference>